<evidence type="ECO:0000313" key="3">
    <source>
        <dbReference type="EMBL" id="EAU37630.1"/>
    </source>
</evidence>
<organism evidence="3 4">
    <name type="scientific">Aspergillus terreus (strain NIH 2624 / FGSC A1156)</name>
    <dbReference type="NCBI Taxonomy" id="341663"/>
    <lineage>
        <taxon>Eukaryota</taxon>
        <taxon>Fungi</taxon>
        <taxon>Dikarya</taxon>
        <taxon>Ascomycota</taxon>
        <taxon>Pezizomycotina</taxon>
        <taxon>Eurotiomycetes</taxon>
        <taxon>Eurotiomycetidae</taxon>
        <taxon>Eurotiales</taxon>
        <taxon>Aspergillaceae</taxon>
        <taxon>Aspergillus</taxon>
        <taxon>Aspergillus subgen. Circumdati</taxon>
    </lineage>
</organism>
<dbReference type="Gene3D" id="2.60.40.1210">
    <property type="entry name" value="Cellobiose dehydrogenase, cytochrome domain"/>
    <property type="match status" value="1"/>
</dbReference>
<dbReference type="EMBL" id="CH476596">
    <property type="protein sequence ID" value="EAU37630.1"/>
    <property type="molecule type" value="Genomic_DNA"/>
</dbReference>
<accession>Q0CUG6</accession>
<protein>
    <recommendedName>
        <fullName evidence="2">Cellobiose dehydrogenase-like cytochrome domain-containing protein</fullName>
    </recommendedName>
</protein>
<feature type="compositionally biased region" description="Low complexity" evidence="1">
    <location>
        <begin position="121"/>
        <end position="131"/>
    </location>
</feature>
<dbReference type="AlphaFoldDB" id="Q0CUG6"/>
<evidence type="ECO:0000259" key="2">
    <source>
        <dbReference type="Pfam" id="PF16010"/>
    </source>
</evidence>
<dbReference type="VEuPathDB" id="FungiDB:ATEG_02668"/>
<gene>
    <name evidence="3" type="ORF">ATEG_02668</name>
</gene>
<feature type="domain" description="Cellobiose dehydrogenase-like cytochrome" evidence="2">
    <location>
        <begin position="73"/>
        <end position="121"/>
    </location>
</feature>
<dbReference type="Pfam" id="PF16010">
    <property type="entry name" value="CDH-cyt"/>
    <property type="match status" value="1"/>
</dbReference>
<dbReference type="STRING" id="341663.Q0CUG6"/>
<feature type="region of interest" description="Disordered" evidence="1">
    <location>
        <begin position="121"/>
        <end position="156"/>
    </location>
</feature>
<dbReference type="InterPro" id="IPR015920">
    <property type="entry name" value="Cellobiose_DH-like_cyt"/>
</dbReference>
<sequence length="156" mass="16630">MFPGIPEGAQEFVVCKHPWGYNVPNPTITGAFMLEYDAITIKIDDKRLDHGGKRVIAATTLTCSCLAQKPSPYTDPGTGIAFTTWNIPLEDNGGDLTFGMALPSNALKTDATEFIGYIVSSPPQSSAQTQTNKLRTTPPMANPAKTAGAASPWADQ</sequence>
<reference evidence="4" key="1">
    <citation type="submission" date="2005-09" db="EMBL/GenBank/DDBJ databases">
        <title>Annotation of the Aspergillus terreus NIH2624 genome.</title>
        <authorList>
            <person name="Birren B.W."/>
            <person name="Lander E.S."/>
            <person name="Galagan J.E."/>
            <person name="Nusbaum C."/>
            <person name="Devon K."/>
            <person name="Henn M."/>
            <person name="Ma L.-J."/>
            <person name="Jaffe D.B."/>
            <person name="Butler J."/>
            <person name="Alvarez P."/>
            <person name="Gnerre S."/>
            <person name="Grabherr M."/>
            <person name="Kleber M."/>
            <person name="Mauceli E.W."/>
            <person name="Brockman W."/>
            <person name="Rounsley S."/>
            <person name="Young S.K."/>
            <person name="LaButti K."/>
            <person name="Pushparaj V."/>
            <person name="DeCaprio D."/>
            <person name="Crawford M."/>
            <person name="Koehrsen M."/>
            <person name="Engels R."/>
            <person name="Montgomery P."/>
            <person name="Pearson M."/>
            <person name="Howarth C."/>
            <person name="Larson L."/>
            <person name="Luoma S."/>
            <person name="White J."/>
            <person name="Alvarado L."/>
            <person name="Kodira C.D."/>
            <person name="Zeng Q."/>
            <person name="Oleary S."/>
            <person name="Yandava C."/>
            <person name="Denning D.W."/>
            <person name="Nierman W.C."/>
            <person name="Milne T."/>
            <person name="Madden K."/>
        </authorList>
    </citation>
    <scope>NUCLEOTIDE SEQUENCE [LARGE SCALE GENOMIC DNA]</scope>
    <source>
        <strain evidence="4">NIH 2624 / FGSC A1156</strain>
    </source>
</reference>
<dbReference type="HOGENOM" id="CLU_1686193_0_0_1"/>
<dbReference type="SUPFAM" id="SSF49344">
    <property type="entry name" value="CBD9-like"/>
    <property type="match status" value="1"/>
</dbReference>
<dbReference type="GeneID" id="4317256"/>
<evidence type="ECO:0000256" key="1">
    <source>
        <dbReference type="SAM" id="MobiDB-lite"/>
    </source>
</evidence>
<dbReference type="Proteomes" id="UP000007963">
    <property type="component" value="Unassembled WGS sequence"/>
</dbReference>
<dbReference type="RefSeq" id="XP_001211846.1">
    <property type="nucleotide sequence ID" value="XM_001211846.1"/>
</dbReference>
<dbReference type="OrthoDB" id="413885at2759"/>
<proteinExistence type="predicted"/>
<name>Q0CUG6_ASPTN</name>
<evidence type="ECO:0000313" key="4">
    <source>
        <dbReference type="Proteomes" id="UP000007963"/>
    </source>
</evidence>